<gene>
    <name evidence="1" type="ORF">KP78_10430</name>
</gene>
<dbReference type="AlphaFoldDB" id="A0A0C2RHE0"/>
<keyword evidence="2" id="KW-1185">Reference proteome</keyword>
<comment type="caution">
    <text evidence="1">The sequence shown here is derived from an EMBL/GenBank/DDBJ whole genome shotgun (WGS) entry which is preliminary data.</text>
</comment>
<dbReference type="Proteomes" id="UP000031938">
    <property type="component" value="Unassembled WGS sequence"/>
</dbReference>
<name>A0A0C2RHE0_9BACL</name>
<evidence type="ECO:0000313" key="2">
    <source>
        <dbReference type="Proteomes" id="UP000031938"/>
    </source>
</evidence>
<accession>A0A0C2RHE0</accession>
<proteinExistence type="predicted"/>
<sequence>MQLKIQGKEADETPVDALLLKLLILHNNWFYFGANTISALCIFQ</sequence>
<protein>
    <submittedName>
        <fullName evidence="1">Uncharacterized protein</fullName>
    </submittedName>
</protein>
<reference evidence="1 2" key="1">
    <citation type="submission" date="2015-01" db="EMBL/GenBank/DDBJ databases">
        <title>Genome sequencing of Jeotgalibacillus soli.</title>
        <authorList>
            <person name="Goh K.M."/>
            <person name="Chan K.-G."/>
            <person name="Yaakop A.S."/>
            <person name="Ee R."/>
            <person name="Gan H.M."/>
            <person name="Chan C.S."/>
        </authorList>
    </citation>
    <scope>NUCLEOTIDE SEQUENCE [LARGE SCALE GENOMIC DNA]</scope>
    <source>
        <strain evidence="1 2">P9</strain>
    </source>
</reference>
<organism evidence="1 2">
    <name type="scientific">Jeotgalibacillus soli</name>
    <dbReference type="NCBI Taxonomy" id="889306"/>
    <lineage>
        <taxon>Bacteria</taxon>
        <taxon>Bacillati</taxon>
        <taxon>Bacillota</taxon>
        <taxon>Bacilli</taxon>
        <taxon>Bacillales</taxon>
        <taxon>Caryophanaceae</taxon>
        <taxon>Jeotgalibacillus</taxon>
    </lineage>
</organism>
<evidence type="ECO:0000313" key="1">
    <source>
        <dbReference type="EMBL" id="KIL49575.1"/>
    </source>
</evidence>
<dbReference type="PATRIC" id="fig|889306.3.peg.1048"/>
<dbReference type="EMBL" id="JXRP01000009">
    <property type="protein sequence ID" value="KIL49575.1"/>
    <property type="molecule type" value="Genomic_DNA"/>
</dbReference>